<evidence type="ECO:0000256" key="4">
    <source>
        <dbReference type="ARBA" id="ARBA00022729"/>
    </source>
</evidence>
<keyword evidence="4" id="KW-0732">Signal</keyword>
<evidence type="ECO:0000256" key="9">
    <source>
        <dbReference type="ARBA" id="ARBA00023136"/>
    </source>
</evidence>
<dbReference type="InterPro" id="IPR009033">
    <property type="entry name" value="Calreticulin/calnexin_P_dom_sf"/>
</dbReference>
<dbReference type="GO" id="GO:0006457">
    <property type="term" value="P:protein folding"/>
    <property type="evidence" value="ECO:0000318"/>
    <property type="project" value="GO_Central"/>
</dbReference>
<dbReference type="PANTHER" id="PTHR11073:SF1">
    <property type="entry name" value="CALNEXIN 14D-RELATED"/>
    <property type="match status" value="1"/>
</dbReference>
<dbReference type="Pfam" id="PF00262">
    <property type="entry name" value="Calreticulin"/>
    <property type="match status" value="1"/>
</dbReference>
<evidence type="ECO:0000256" key="8">
    <source>
        <dbReference type="ARBA" id="ARBA00022989"/>
    </source>
</evidence>
<dbReference type="SUPFAM" id="SSF49899">
    <property type="entry name" value="Concanavalin A-like lectins/glucanases"/>
    <property type="match status" value="1"/>
</dbReference>
<dbReference type="InterPro" id="IPR013320">
    <property type="entry name" value="ConA-like_dom_sf"/>
</dbReference>
<keyword evidence="7" id="KW-0106">Calcium</keyword>
<evidence type="ECO:0000256" key="12">
    <source>
        <dbReference type="ARBA" id="ARBA00046288"/>
    </source>
</evidence>
<dbReference type="Gene3D" id="2.10.250.10">
    <property type="entry name" value="Calreticulin/calnexin, P domain"/>
    <property type="match status" value="1"/>
</dbReference>
<evidence type="ECO:0000256" key="5">
    <source>
        <dbReference type="ARBA" id="ARBA00022737"/>
    </source>
</evidence>
<dbReference type="OMA" id="QESWITN"/>
<reference evidence="15" key="1">
    <citation type="submission" date="2006-10" db="EMBL/GenBank/DDBJ databases">
        <authorList>
            <person name="Amadeo P."/>
            <person name="Zhao Q."/>
            <person name="Wortman J."/>
            <person name="Fraser-Liggett C."/>
            <person name="Carlton J."/>
        </authorList>
    </citation>
    <scope>NUCLEOTIDE SEQUENCE</scope>
    <source>
        <strain evidence="15">G3</strain>
    </source>
</reference>
<gene>
    <name evidence="15" type="ORF">TVAG_352660</name>
</gene>
<evidence type="ECO:0000256" key="7">
    <source>
        <dbReference type="ARBA" id="ARBA00022837"/>
    </source>
</evidence>
<keyword evidence="5" id="KW-0677">Repeat</keyword>
<dbReference type="KEGG" id="tva:4766243"/>
<keyword evidence="8 14" id="KW-1133">Transmembrane helix</keyword>
<dbReference type="GO" id="GO:0005789">
    <property type="term" value="C:endoplasmic reticulum membrane"/>
    <property type="evidence" value="ECO:0000318"/>
    <property type="project" value="GO_Central"/>
</dbReference>
<dbReference type="VEuPathDB" id="TrichDB:TVAGG3_0133660"/>
<dbReference type="Gene3D" id="2.60.120.200">
    <property type="match status" value="1"/>
</dbReference>
<evidence type="ECO:0000256" key="14">
    <source>
        <dbReference type="RuleBase" id="RU362126"/>
    </source>
</evidence>
<evidence type="ECO:0000256" key="1">
    <source>
        <dbReference type="ARBA" id="ARBA00004389"/>
    </source>
</evidence>
<evidence type="ECO:0000256" key="2">
    <source>
        <dbReference type="ARBA" id="ARBA00010983"/>
    </source>
</evidence>
<keyword evidence="16" id="KW-1185">Reference proteome</keyword>
<comment type="similarity">
    <text evidence="2 14">Belongs to the calreticulin family.</text>
</comment>
<evidence type="ECO:0000256" key="13">
    <source>
        <dbReference type="PIRSR" id="PIRSR601580-3"/>
    </source>
</evidence>
<evidence type="ECO:0000313" key="15">
    <source>
        <dbReference type="EMBL" id="EAY08344.1"/>
    </source>
</evidence>
<feature type="transmembrane region" description="Helical" evidence="14">
    <location>
        <begin position="412"/>
        <end position="435"/>
    </location>
</feature>
<evidence type="ECO:0000256" key="10">
    <source>
        <dbReference type="ARBA" id="ARBA00023157"/>
    </source>
</evidence>
<dbReference type="FunCoup" id="A2EG68">
    <property type="interactions" value="216"/>
</dbReference>
<dbReference type="GO" id="GO:0051082">
    <property type="term" value="F:unfolded protein binding"/>
    <property type="evidence" value="ECO:0007669"/>
    <property type="project" value="InterPro"/>
</dbReference>
<reference evidence="15" key="2">
    <citation type="journal article" date="2007" name="Science">
        <title>Draft genome sequence of the sexually transmitted pathogen Trichomonas vaginalis.</title>
        <authorList>
            <person name="Carlton J.M."/>
            <person name="Hirt R.P."/>
            <person name="Silva J.C."/>
            <person name="Delcher A.L."/>
            <person name="Schatz M."/>
            <person name="Zhao Q."/>
            <person name="Wortman J.R."/>
            <person name="Bidwell S.L."/>
            <person name="Alsmark U.C.M."/>
            <person name="Besteiro S."/>
            <person name="Sicheritz-Ponten T."/>
            <person name="Noel C.J."/>
            <person name="Dacks J.B."/>
            <person name="Foster P.G."/>
            <person name="Simillion C."/>
            <person name="Van de Peer Y."/>
            <person name="Miranda-Saavedra D."/>
            <person name="Barton G.J."/>
            <person name="Westrop G.D."/>
            <person name="Mueller S."/>
            <person name="Dessi D."/>
            <person name="Fiori P.L."/>
            <person name="Ren Q."/>
            <person name="Paulsen I."/>
            <person name="Zhang H."/>
            <person name="Bastida-Corcuera F.D."/>
            <person name="Simoes-Barbosa A."/>
            <person name="Brown M.T."/>
            <person name="Hayes R.D."/>
            <person name="Mukherjee M."/>
            <person name="Okumura C.Y."/>
            <person name="Schneider R."/>
            <person name="Smith A.J."/>
            <person name="Vanacova S."/>
            <person name="Villalvazo M."/>
            <person name="Haas B.J."/>
            <person name="Pertea M."/>
            <person name="Feldblyum T.V."/>
            <person name="Utterback T.R."/>
            <person name="Shu C.L."/>
            <person name="Osoegawa K."/>
            <person name="de Jong P.J."/>
            <person name="Hrdy I."/>
            <person name="Horvathova L."/>
            <person name="Zubacova Z."/>
            <person name="Dolezal P."/>
            <person name="Malik S.B."/>
            <person name="Logsdon J.M. Jr."/>
            <person name="Henze K."/>
            <person name="Gupta A."/>
            <person name="Wang C.C."/>
            <person name="Dunne R.L."/>
            <person name="Upcroft J.A."/>
            <person name="Upcroft P."/>
            <person name="White O."/>
            <person name="Salzberg S.L."/>
            <person name="Tang P."/>
            <person name="Chiu C.-H."/>
            <person name="Lee Y.-S."/>
            <person name="Embley T.M."/>
            <person name="Coombs G.H."/>
            <person name="Mottram J.C."/>
            <person name="Tachezy J."/>
            <person name="Fraser-Liggett C.M."/>
            <person name="Johnson P.J."/>
        </authorList>
    </citation>
    <scope>NUCLEOTIDE SEQUENCE [LARGE SCALE GENOMIC DNA]</scope>
    <source>
        <strain evidence="15">G3</strain>
    </source>
</reference>
<proteinExistence type="inferred from homology"/>
<dbReference type="RefSeq" id="XP_001320567.1">
    <property type="nucleotide sequence ID" value="XM_001320532.1"/>
</dbReference>
<keyword evidence="11 14" id="KW-0143">Chaperone</keyword>
<name>A2EG68_TRIV3</name>
<dbReference type="AlphaFoldDB" id="A2EG68"/>
<dbReference type="VEuPathDB" id="TrichDB:TVAG_352660"/>
<evidence type="ECO:0000256" key="11">
    <source>
        <dbReference type="ARBA" id="ARBA00023186"/>
    </source>
</evidence>
<dbReference type="SUPFAM" id="SSF63887">
    <property type="entry name" value="P-domain of calnexin/calreticulin"/>
    <property type="match status" value="2"/>
</dbReference>
<dbReference type="EMBL" id="DS113380">
    <property type="protein sequence ID" value="EAY08344.1"/>
    <property type="molecule type" value="Genomic_DNA"/>
</dbReference>
<comment type="subcellular location">
    <subcellularLocation>
        <location evidence="12">Endomembrane system</location>
        <topology evidence="12">Single-pass type I membrane protein</topology>
    </subcellularLocation>
    <subcellularLocation>
        <location evidence="1">Endoplasmic reticulum membrane</location>
        <topology evidence="1">Single-pass membrane protein</topology>
    </subcellularLocation>
</comment>
<keyword evidence="6 14" id="KW-0256">Endoplasmic reticulum</keyword>
<evidence type="ECO:0000256" key="3">
    <source>
        <dbReference type="ARBA" id="ARBA00022692"/>
    </source>
</evidence>
<protein>
    <submittedName>
        <fullName evidence="15">Calreticulin family protein</fullName>
    </submittedName>
</protein>
<evidence type="ECO:0000313" key="16">
    <source>
        <dbReference type="Proteomes" id="UP000001542"/>
    </source>
</evidence>
<dbReference type="GO" id="GO:0036503">
    <property type="term" value="P:ERAD pathway"/>
    <property type="evidence" value="ECO:0000318"/>
    <property type="project" value="GO_Central"/>
</dbReference>
<keyword evidence="3 14" id="KW-0812">Transmembrane</keyword>
<feature type="disulfide bond" evidence="13">
    <location>
        <begin position="100"/>
        <end position="133"/>
    </location>
</feature>
<evidence type="ECO:0000256" key="6">
    <source>
        <dbReference type="ARBA" id="ARBA00022824"/>
    </source>
</evidence>
<accession>A2EG68</accession>
<keyword evidence="10 13" id="KW-1015">Disulfide bond</keyword>
<dbReference type="SMR" id="A2EG68"/>
<sequence>MFCFLIFKRQLPFGKVFYYETFDSKNVTDRWIQSEDEKYDGDWGIGDTFPPHGRENEKALIQKTRNTHLAISTKFKNPLPSKNRSLIIQYEFRAQHSFTCSGAYMKLFTGSSFDPKKMNDKTPWVILFGPDRCSSKQIIQLIFNLYNPILKQMQERSLIDPPKFPIDYFNHIYTLIIRPTNTYSILIDNSVVKEGSLYTDFDPPIAPQEFLPDLNDKKPKDWVDNKFIFTYEEDSPSESQDPMILDPSKLDKPLEWNEDEPELIPDVNAVKPSQWNEKILGEWRPPLIKNPKCEKGCGKYSPPLISNPQYVHKKPYTINPEYKGPWKPKQIPNPDYYKVQSPSQLPTMTGIGFEIWCTNKELAFTNILIAHDEDEIIRRNGIDFSVRKNKQIEQHLNQSNTIKDDDQKNANLYYIVVPIVVIIVCAYSLIIWIVIRKKNSKKKSKKNI</sequence>
<keyword evidence="9 14" id="KW-0472">Membrane</keyword>
<organism evidence="15 16">
    <name type="scientific">Trichomonas vaginalis (strain ATCC PRA-98 / G3)</name>
    <dbReference type="NCBI Taxonomy" id="412133"/>
    <lineage>
        <taxon>Eukaryota</taxon>
        <taxon>Metamonada</taxon>
        <taxon>Parabasalia</taxon>
        <taxon>Trichomonadida</taxon>
        <taxon>Trichomonadidae</taxon>
        <taxon>Trichomonas</taxon>
    </lineage>
</organism>
<dbReference type="InParanoid" id="A2EG68"/>
<dbReference type="OrthoDB" id="1938156at2759"/>
<dbReference type="InterPro" id="IPR001580">
    <property type="entry name" value="Calret/calnex"/>
</dbReference>
<dbReference type="eggNOG" id="KOG0675">
    <property type="taxonomic scope" value="Eukaryota"/>
</dbReference>
<dbReference type="PANTHER" id="PTHR11073">
    <property type="entry name" value="CALRETICULIN AND CALNEXIN"/>
    <property type="match status" value="1"/>
</dbReference>
<dbReference type="FunFam" id="2.60.120.200:FF:000048">
    <property type="entry name" value="Calnexin homolog"/>
    <property type="match status" value="1"/>
</dbReference>
<dbReference type="STRING" id="5722.A2EG68"/>
<dbReference type="GO" id="GO:0005509">
    <property type="term" value="F:calcium ion binding"/>
    <property type="evidence" value="ECO:0000318"/>
    <property type="project" value="GO_Central"/>
</dbReference>
<dbReference type="Proteomes" id="UP000001542">
    <property type="component" value="Unassembled WGS sequence"/>
</dbReference>
<dbReference type="PRINTS" id="PR00626">
    <property type="entry name" value="CALRETICULIN"/>
</dbReference>